<evidence type="ECO:0000313" key="2">
    <source>
        <dbReference type="Proteomes" id="UP000499080"/>
    </source>
</evidence>
<name>A0A4Y2E1K5_ARAVE</name>
<protein>
    <submittedName>
        <fullName evidence="1">Uncharacterized protein</fullName>
    </submittedName>
</protein>
<dbReference type="OrthoDB" id="9986793at2759"/>
<dbReference type="PANTHER" id="PTHR47326:SF1">
    <property type="entry name" value="HTH PSQ-TYPE DOMAIN-CONTAINING PROTEIN"/>
    <property type="match status" value="1"/>
</dbReference>
<dbReference type="PANTHER" id="PTHR47326">
    <property type="entry name" value="TRANSPOSABLE ELEMENT TC3 TRANSPOSASE-LIKE PROTEIN"/>
    <property type="match status" value="1"/>
</dbReference>
<dbReference type="AlphaFoldDB" id="A0A4Y2E1K5"/>
<organism evidence="1 2">
    <name type="scientific">Araneus ventricosus</name>
    <name type="common">Orbweaver spider</name>
    <name type="synonym">Epeira ventricosa</name>
    <dbReference type="NCBI Taxonomy" id="182803"/>
    <lineage>
        <taxon>Eukaryota</taxon>
        <taxon>Metazoa</taxon>
        <taxon>Ecdysozoa</taxon>
        <taxon>Arthropoda</taxon>
        <taxon>Chelicerata</taxon>
        <taxon>Arachnida</taxon>
        <taxon>Araneae</taxon>
        <taxon>Araneomorphae</taxon>
        <taxon>Entelegynae</taxon>
        <taxon>Araneoidea</taxon>
        <taxon>Araneidae</taxon>
        <taxon>Araneus</taxon>
    </lineage>
</organism>
<keyword evidence="2" id="KW-1185">Reference proteome</keyword>
<comment type="caution">
    <text evidence="1">The sequence shown here is derived from an EMBL/GenBank/DDBJ whole genome shotgun (WGS) entry which is preliminary data.</text>
</comment>
<proteinExistence type="predicted"/>
<dbReference type="Proteomes" id="UP000499080">
    <property type="component" value="Unassembled WGS sequence"/>
</dbReference>
<dbReference type="InterPro" id="IPR036397">
    <property type="entry name" value="RNaseH_sf"/>
</dbReference>
<accession>A0A4Y2E1K5</accession>
<gene>
    <name evidence="1" type="ORF">AVEN_202126_1</name>
</gene>
<sequence>MIRTEENNFANGTWENANRMGKIVWSDEAMFKLNVTINPHNCSYWATANPHVMQELIAAIDQECTAIPNEMFVDVCESIAQHCQQCIDQNGNNFEYLQ</sequence>
<dbReference type="EMBL" id="BGPR01000488">
    <property type="protein sequence ID" value="GBM22851.1"/>
    <property type="molecule type" value="Genomic_DNA"/>
</dbReference>
<reference evidence="1 2" key="1">
    <citation type="journal article" date="2019" name="Sci. Rep.">
        <title>Orb-weaving spider Araneus ventricosus genome elucidates the spidroin gene catalogue.</title>
        <authorList>
            <person name="Kono N."/>
            <person name="Nakamura H."/>
            <person name="Ohtoshi R."/>
            <person name="Moran D.A.P."/>
            <person name="Shinohara A."/>
            <person name="Yoshida Y."/>
            <person name="Fujiwara M."/>
            <person name="Mori M."/>
            <person name="Tomita M."/>
            <person name="Arakawa K."/>
        </authorList>
    </citation>
    <scope>NUCLEOTIDE SEQUENCE [LARGE SCALE GENOMIC DNA]</scope>
</reference>
<dbReference type="GO" id="GO:0003676">
    <property type="term" value="F:nucleic acid binding"/>
    <property type="evidence" value="ECO:0007669"/>
    <property type="project" value="InterPro"/>
</dbReference>
<dbReference type="Gene3D" id="3.30.420.10">
    <property type="entry name" value="Ribonuclease H-like superfamily/Ribonuclease H"/>
    <property type="match status" value="1"/>
</dbReference>
<evidence type="ECO:0000313" key="1">
    <source>
        <dbReference type="EMBL" id="GBM22851.1"/>
    </source>
</evidence>